<sequence>MKYSPLLATAHIPSLTAIEKCALPTQICTGKAFFVYFNNREIVCENLSLPVRRNPHFGLRNYSSLQTASRPSSDRGLILMIKLPRINSGAQSRAVGII</sequence>
<gene>
    <name evidence="1" type="ORF">CDAR_101281</name>
</gene>
<dbReference type="EMBL" id="BPLQ01004301">
    <property type="protein sequence ID" value="GIY07141.1"/>
    <property type="molecule type" value="Genomic_DNA"/>
</dbReference>
<dbReference type="Proteomes" id="UP001054837">
    <property type="component" value="Unassembled WGS sequence"/>
</dbReference>
<keyword evidence="2" id="KW-1185">Reference proteome</keyword>
<comment type="caution">
    <text evidence="1">The sequence shown here is derived from an EMBL/GenBank/DDBJ whole genome shotgun (WGS) entry which is preliminary data.</text>
</comment>
<name>A0AAV4QDW1_9ARAC</name>
<evidence type="ECO:0000313" key="1">
    <source>
        <dbReference type="EMBL" id="GIY07141.1"/>
    </source>
</evidence>
<protein>
    <recommendedName>
        <fullName evidence="3">Ycf15</fullName>
    </recommendedName>
</protein>
<reference evidence="1 2" key="1">
    <citation type="submission" date="2021-06" db="EMBL/GenBank/DDBJ databases">
        <title>Caerostris darwini draft genome.</title>
        <authorList>
            <person name="Kono N."/>
            <person name="Arakawa K."/>
        </authorList>
    </citation>
    <scope>NUCLEOTIDE SEQUENCE [LARGE SCALE GENOMIC DNA]</scope>
</reference>
<evidence type="ECO:0008006" key="3">
    <source>
        <dbReference type="Google" id="ProtNLM"/>
    </source>
</evidence>
<accession>A0AAV4QDW1</accession>
<evidence type="ECO:0000313" key="2">
    <source>
        <dbReference type="Proteomes" id="UP001054837"/>
    </source>
</evidence>
<dbReference type="AlphaFoldDB" id="A0AAV4QDW1"/>
<proteinExistence type="predicted"/>
<organism evidence="1 2">
    <name type="scientific">Caerostris darwini</name>
    <dbReference type="NCBI Taxonomy" id="1538125"/>
    <lineage>
        <taxon>Eukaryota</taxon>
        <taxon>Metazoa</taxon>
        <taxon>Ecdysozoa</taxon>
        <taxon>Arthropoda</taxon>
        <taxon>Chelicerata</taxon>
        <taxon>Arachnida</taxon>
        <taxon>Araneae</taxon>
        <taxon>Araneomorphae</taxon>
        <taxon>Entelegynae</taxon>
        <taxon>Araneoidea</taxon>
        <taxon>Araneidae</taxon>
        <taxon>Caerostris</taxon>
    </lineage>
</organism>